<dbReference type="PANTHER" id="PTHR32347">
    <property type="entry name" value="EFFLUX SYSTEM COMPONENT YKNX-RELATED"/>
    <property type="match status" value="1"/>
</dbReference>
<dbReference type="Gene3D" id="1.10.287.470">
    <property type="entry name" value="Helix hairpin bin"/>
    <property type="match status" value="1"/>
</dbReference>
<dbReference type="InterPro" id="IPR050465">
    <property type="entry name" value="UPF0194_transport"/>
</dbReference>
<dbReference type="GO" id="GO:0042597">
    <property type="term" value="C:periplasmic space"/>
    <property type="evidence" value="ECO:0007669"/>
    <property type="project" value="UniProtKB-SubCell"/>
</dbReference>
<keyword evidence="5" id="KW-0175">Coiled coil</keyword>
<dbReference type="SUPFAM" id="SSF111369">
    <property type="entry name" value="HlyD-like secretion proteins"/>
    <property type="match status" value="2"/>
</dbReference>
<evidence type="ECO:0000256" key="4">
    <source>
        <dbReference type="ARBA" id="ARBA00022764"/>
    </source>
</evidence>
<dbReference type="EMBL" id="FQXE01000021">
    <property type="protein sequence ID" value="SHI32764.1"/>
    <property type="molecule type" value="Genomic_DNA"/>
</dbReference>
<keyword evidence="3" id="KW-0732">Signal</keyword>
<proteinExistence type="inferred from homology"/>
<evidence type="ECO:0000259" key="6">
    <source>
        <dbReference type="Pfam" id="PF25881"/>
    </source>
</evidence>
<evidence type="ECO:0000313" key="8">
    <source>
        <dbReference type="EMBL" id="SHI32764.1"/>
    </source>
</evidence>
<feature type="domain" description="YbhG-like alpha-helical hairpin" evidence="6">
    <location>
        <begin position="74"/>
        <end position="203"/>
    </location>
</feature>
<dbReference type="Pfam" id="PF25881">
    <property type="entry name" value="HH_YBHG"/>
    <property type="match status" value="1"/>
</dbReference>
<name>A0A1M6A8A1_9BURK</name>
<dbReference type="Gene3D" id="2.40.30.170">
    <property type="match status" value="1"/>
</dbReference>
<dbReference type="NCBIfam" id="NF002939">
    <property type="entry name" value="PRK03598.1"/>
    <property type="match status" value="1"/>
</dbReference>
<evidence type="ECO:0000256" key="1">
    <source>
        <dbReference type="ARBA" id="ARBA00004418"/>
    </source>
</evidence>
<gene>
    <name evidence="8" type="ORF">SAMN04488135_12150</name>
</gene>
<organism evidence="8 9">
    <name type="scientific">Pollutimonas bauzanensis</name>
    <dbReference type="NCBI Taxonomy" id="658167"/>
    <lineage>
        <taxon>Bacteria</taxon>
        <taxon>Pseudomonadati</taxon>
        <taxon>Pseudomonadota</taxon>
        <taxon>Betaproteobacteria</taxon>
        <taxon>Burkholderiales</taxon>
        <taxon>Alcaligenaceae</taxon>
        <taxon>Pollutimonas</taxon>
    </lineage>
</organism>
<protein>
    <submittedName>
        <fullName evidence="8">HlyD family secretion protein</fullName>
    </submittedName>
</protein>
<evidence type="ECO:0000256" key="2">
    <source>
        <dbReference type="ARBA" id="ARBA00010602"/>
    </source>
</evidence>
<feature type="domain" description="CusB-like beta-barrel" evidence="7">
    <location>
        <begin position="239"/>
        <end position="327"/>
    </location>
</feature>
<dbReference type="PANTHER" id="PTHR32347:SF29">
    <property type="entry name" value="UPF0194 MEMBRANE PROTEIN YBHG"/>
    <property type="match status" value="1"/>
</dbReference>
<accession>A0A1M6A8A1</accession>
<evidence type="ECO:0000313" key="9">
    <source>
        <dbReference type="Proteomes" id="UP000184226"/>
    </source>
</evidence>
<sequence length="331" mass="35348">MSKKQAVIGLAIALALAAGGYIWYSERPRDTELVLSGNIDIREVNLAFRVGGRLKSLAVDEGDTVQAGQILAELDTEPLRNALAEAQAAVQAVSAKNALMQAGYRKEDVARLHAALQARSAVLRNAEQVWARQRKLAGTGAIAVRVLDESRAARDKAAAEFEASRQEYEAASLGFRKEERDQASADLALARVRLASARLQLDDATLKAPVSGVVLTRAAEAGAMVQAGATVFALSLGSPVWARAYVDEPNLGRVATGTKVRISTDGASGKIYEGVVGFVSPVAEFTPKQVETQDLRTALVYRLRVIVANPDSGLRQGMPVTVRLAQDAEHH</sequence>
<dbReference type="Pfam" id="PF25954">
    <property type="entry name" value="Beta-barrel_RND_2"/>
    <property type="match status" value="1"/>
</dbReference>
<evidence type="ECO:0000256" key="5">
    <source>
        <dbReference type="ARBA" id="ARBA00023054"/>
    </source>
</evidence>
<dbReference type="OrthoDB" id="9813967at2"/>
<keyword evidence="4" id="KW-0574">Periplasm</keyword>
<comment type="subcellular location">
    <subcellularLocation>
        <location evidence="1">Periplasm</location>
    </subcellularLocation>
</comment>
<dbReference type="InterPro" id="IPR059052">
    <property type="entry name" value="HH_YbhG-like"/>
</dbReference>
<dbReference type="Gene3D" id="2.40.50.100">
    <property type="match status" value="1"/>
</dbReference>
<dbReference type="STRING" id="658167.SAMN04488135_12150"/>
<dbReference type="RefSeq" id="WP_073109511.1">
    <property type="nucleotide sequence ID" value="NZ_FQXE01000021.1"/>
</dbReference>
<reference evidence="8 9" key="1">
    <citation type="submission" date="2016-11" db="EMBL/GenBank/DDBJ databases">
        <authorList>
            <person name="Jaros S."/>
            <person name="Januszkiewicz K."/>
            <person name="Wedrychowicz H."/>
        </authorList>
    </citation>
    <scope>NUCLEOTIDE SEQUENCE [LARGE SCALE GENOMIC DNA]</scope>
    <source>
        <strain evidence="8 9">CGMCC 1.10190</strain>
    </source>
</reference>
<dbReference type="Proteomes" id="UP000184226">
    <property type="component" value="Unassembled WGS sequence"/>
</dbReference>
<dbReference type="AlphaFoldDB" id="A0A1M6A8A1"/>
<dbReference type="InterPro" id="IPR058792">
    <property type="entry name" value="Beta-barrel_RND_2"/>
</dbReference>
<evidence type="ECO:0000259" key="7">
    <source>
        <dbReference type="Pfam" id="PF25954"/>
    </source>
</evidence>
<evidence type="ECO:0000256" key="3">
    <source>
        <dbReference type="ARBA" id="ARBA00022729"/>
    </source>
</evidence>
<keyword evidence="9" id="KW-1185">Reference proteome</keyword>
<comment type="similarity">
    <text evidence="2">Belongs to the UPF0194 family.</text>
</comment>